<proteinExistence type="predicted"/>
<dbReference type="EMBL" id="JAHHIF010000032">
    <property type="protein sequence ID" value="MBW4546939.1"/>
    <property type="molecule type" value="Genomic_DNA"/>
</dbReference>
<evidence type="ECO:0000313" key="3">
    <source>
        <dbReference type="Proteomes" id="UP000753908"/>
    </source>
</evidence>
<accession>A0A951PQI1</accession>
<dbReference type="GO" id="GO:0140625">
    <property type="term" value="F:opioid growth factor receptor activity"/>
    <property type="evidence" value="ECO:0007669"/>
    <property type="project" value="InterPro"/>
</dbReference>
<dbReference type="Pfam" id="PF04664">
    <property type="entry name" value="OGFr_N"/>
    <property type="match status" value="1"/>
</dbReference>
<comment type="caution">
    <text evidence="2">The sequence shown here is derived from an EMBL/GenBank/DDBJ whole genome shotgun (WGS) entry which is preliminary data.</text>
</comment>
<dbReference type="InterPro" id="IPR006757">
    <property type="entry name" value="OGF_rcpt"/>
</dbReference>
<dbReference type="PANTHER" id="PTHR14015:SF2">
    <property type="entry name" value="OPIOID GROWTH FACTOR RECEPTOR (OGFR) CONSERVED DOMAIN-CONTAINING PROTEIN"/>
    <property type="match status" value="1"/>
</dbReference>
<reference evidence="2" key="1">
    <citation type="submission" date="2021-05" db="EMBL/GenBank/DDBJ databases">
        <authorList>
            <person name="Pietrasiak N."/>
            <person name="Ward R."/>
            <person name="Stajich J.E."/>
            <person name="Kurbessoian T."/>
        </authorList>
    </citation>
    <scope>NUCLEOTIDE SEQUENCE</scope>
    <source>
        <strain evidence="2">CPER-KK1</strain>
    </source>
</reference>
<protein>
    <recommendedName>
        <fullName evidence="1">Opioid growth factor receptor (OGFr) conserved domain-containing protein</fullName>
    </recommendedName>
</protein>
<dbReference type="PANTHER" id="PTHR14015">
    <property type="entry name" value="OPIOID GROWTH FACTOR RECEPTOR OGFR ZETA-TYPE OPIOID RECEPTOR"/>
    <property type="match status" value="1"/>
</dbReference>
<feature type="domain" description="Opioid growth factor receptor (OGFr) conserved" evidence="1">
    <location>
        <begin position="10"/>
        <end position="152"/>
    </location>
</feature>
<reference evidence="2" key="2">
    <citation type="journal article" date="2022" name="Microbiol. Resour. Announc.">
        <title>Metagenome Sequencing to Explore Phylogenomics of Terrestrial Cyanobacteria.</title>
        <authorList>
            <person name="Ward R.D."/>
            <person name="Stajich J.E."/>
            <person name="Johansen J.R."/>
            <person name="Huntemann M."/>
            <person name="Clum A."/>
            <person name="Foster B."/>
            <person name="Foster B."/>
            <person name="Roux S."/>
            <person name="Palaniappan K."/>
            <person name="Varghese N."/>
            <person name="Mukherjee S."/>
            <person name="Reddy T.B.K."/>
            <person name="Daum C."/>
            <person name="Copeland A."/>
            <person name="Chen I.A."/>
            <person name="Ivanova N.N."/>
            <person name="Kyrpides N.C."/>
            <person name="Shapiro N."/>
            <person name="Eloe-Fadrosh E.A."/>
            <person name="Pietrasiak N."/>
        </authorList>
    </citation>
    <scope>NUCLEOTIDE SEQUENCE</scope>
    <source>
        <strain evidence="2">CPER-KK1</strain>
    </source>
</reference>
<evidence type="ECO:0000313" key="2">
    <source>
        <dbReference type="EMBL" id="MBW4546939.1"/>
    </source>
</evidence>
<dbReference type="InterPro" id="IPR039574">
    <property type="entry name" value="OGFr"/>
</dbReference>
<name>A0A951PQI1_9CYAN</name>
<organism evidence="2 3">
    <name type="scientific">Symplocastrum torsivum CPER-KK1</name>
    <dbReference type="NCBI Taxonomy" id="450513"/>
    <lineage>
        <taxon>Bacteria</taxon>
        <taxon>Bacillati</taxon>
        <taxon>Cyanobacteriota</taxon>
        <taxon>Cyanophyceae</taxon>
        <taxon>Oscillatoriophycideae</taxon>
        <taxon>Oscillatoriales</taxon>
        <taxon>Microcoleaceae</taxon>
        <taxon>Symplocastrum</taxon>
    </lineage>
</organism>
<dbReference type="AlphaFoldDB" id="A0A951PQI1"/>
<dbReference type="Proteomes" id="UP000753908">
    <property type="component" value="Unassembled WGS sequence"/>
</dbReference>
<sequence>MSNEVSENILAFYQGRSPDSSGRMLEDIWLWDYQKLEYTHDYIQWLFPLKEKSRFNRNAPILNDEVIKAFRTHEQLRLRLRKSLEVMLHFYGMQCNKFDESGIEITKSDNYLERKLNWIEEGNHNYLRLTRILTSLRLLGLEDYAQALFKCLNQIYIEENKNIGSKTYSYWESTAEG</sequence>
<gene>
    <name evidence="2" type="ORF">KME25_21220</name>
</gene>
<evidence type="ECO:0000259" key="1">
    <source>
        <dbReference type="Pfam" id="PF04664"/>
    </source>
</evidence>
<dbReference type="GO" id="GO:0016020">
    <property type="term" value="C:membrane"/>
    <property type="evidence" value="ECO:0007669"/>
    <property type="project" value="InterPro"/>
</dbReference>